<comment type="caution">
    <text evidence="6">The sequence shown here is derived from an EMBL/GenBank/DDBJ whole genome shotgun (WGS) entry which is preliminary data.</text>
</comment>
<evidence type="ECO:0000256" key="1">
    <source>
        <dbReference type="ARBA" id="ARBA00004141"/>
    </source>
</evidence>
<feature type="transmembrane region" description="Helical" evidence="5">
    <location>
        <begin position="35"/>
        <end position="54"/>
    </location>
</feature>
<dbReference type="InterPro" id="IPR006480">
    <property type="entry name" value="Phage_holin_4_1"/>
</dbReference>
<evidence type="ECO:0000313" key="7">
    <source>
        <dbReference type="Proteomes" id="UP000661435"/>
    </source>
</evidence>
<evidence type="ECO:0000256" key="2">
    <source>
        <dbReference type="ARBA" id="ARBA00022692"/>
    </source>
</evidence>
<dbReference type="NCBIfam" id="TIGR01593">
    <property type="entry name" value="holin_tox_secr"/>
    <property type="match status" value="1"/>
</dbReference>
<dbReference type="AlphaFoldDB" id="A0A8J6MFL3"/>
<proteinExistence type="predicted"/>
<keyword evidence="4 5" id="KW-0472">Membrane</keyword>
<evidence type="ECO:0000313" key="6">
    <source>
        <dbReference type="EMBL" id="MBC5735138.1"/>
    </source>
</evidence>
<dbReference type="Pfam" id="PF05105">
    <property type="entry name" value="Phage_holin_4_1"/>
    <property type="match status" value="1"/>
</dbReference>
<evidence type="ECO:0000256" key="4">
    <source>
        <dbReference type="ARBA" id="ARBA00023136"/>
    </source>
</evidence>
<protein>
    <submittedName>
        <fullName evidence="6">Phage holin family protein</fullName>
    </submittedName>
</protein>
<keyword evidence="3 5" id="KW-1133">Transmembrane helix</keyword>
<name>A0A8J6MFL3_9FIRM</name>
<accession>A0A8J6MFL3</accession>
<keyword evidence="7" id="KW-1185">Reference proteome</keyword>
<dbReference type="GO" id="GO:0016020">
    <property type="term" value="C:membrane"/>
    <property type="evidence" value="ECO:0007669"/>
    <property type="project" value="UniProtKB-SubCell"/>
</dbReference>
<dbReference type="EMBL" id="JACOPP010000038">
    <property type="protein sequence ID" value="MBC5735138.1"/>
    <property type="molecule type" value="Genomic_DNA"/>
</dbReference>
<organism evidence="6 7">
    <name type="scientific">Lawsonibacter hominis</name>
    <dbReference type="NCBI Taxonomy" id="2763053"/>
    <lineage>
        <taxon>Bacteria</taxon>
        <taxon>Bacillati</taxon>
        <taxon>Bacillota</taxon>
        <taxon>Clostridia</taxon>
        <taxon>Eubacteriales</taxon>
        <taxon>Oscillospiraceae</taxon>
        <taxon>Lawsonibacter</taxon>
    </lineage>
</organism>
<evidence type="ECO:0000256" key="3">
    <source>
        <dbReference type="ARBA" id="ARBA00022989"/>
    </source>
</evidence>
<keyword evidence="2 5" id="KW-0812">Transmembrane</keyword>
<comment type="subcellular location">
    <subcellularLocation>
        <location evidence="1">Membrane</location>
        <topology evidence="1">Multi-pass membrane protein</topology>
    </subcellularLocation>
</comment>
<dbReference type="Proteomes" id="UP000661435">
    <property type="component" value="Unassembled WGS sequence"/>
</dbReference>
<reference evidence="6" key="1">
    <citation type="submission" date="2020-08" db="EMBL/GenBank/DDBJ databases">
        <title>Genome public.</title>
        <authorList>
            <person name="Liu C."/>
            <person name="Sun Q."/>
        </authorList>
    </citation>
    <scope>NUCLEOTIDE SEQUENCE</scope>
    <source>
        <strain evidence="6">NSJ-51</strain>
    </source>
</reference>
<sequence length="148" mass="15631">MENVVHIKNAVLAALAAFGTFVANALGGWDAALQVLIGLMAADYVTGLIVAGVFKRSGKSETGALESRAGFKGLVRKCMILMLVWVATMLDCLTGAAYIRTAVCLFFIGNEGLSILENTALMGVPYPAFIKNALEAMRDKGDGAKTQE</sequence>
<dbReference type="RefSeq" id="WP_186908926.1">
    <property type="nucleotide sequence ID" value="NZ_JACOPP010000038.1"/>
</dbReference>
<evidence type="ECO:0000256" key="5">
    <source>
        <dbReference type="SAM" id="Phobius"/>
    </source>
</evidence>
<gene>
    <name evidence="6" type="ORF">H8S57_15615</name>
</gene>
<feature type="transmembrane region" description="Helical" evidence="5">
    <location>
        <begin position="74"/>
        <end position="99"/>
    </location>
</feature>